<gene>
    <name evidence="1" type="ORF">DOS84_04330</name>
</gene>
<accession>A0A2W7UHW9</accession>
<dbReference type="AlphaFoldDB" id="A0A2W7UHW9"/>
<protein>
    <submittedName>
        <fullName evidence="1">Uncharacterized protein</fullName>
    </submittedName>
</protein>
<keyword evidence="2" id="KW-1185">Reference proteome</keyword>
<organism evidence="1 2">
    <name type="scientific">Flavobacterium aquariorum</name>
    <dbReference type="NCBI Taxonomy" id="2217670"/>
    <lineage>
        <taxon>Bacteria</taxon>
        <taxon>Pseudomonadati</taxon>
        <taxon>Bacteroidota</taxon>
        <taxon>Flavobacteriia</taxon>
        <taxon>Flavobacteriales</taxon>
        <taxon>Flavobacteriaceae</taxon>
        <taxon>Flavobacterium</taxon>
    </lineage>
</organism>
<dbReference type="EMBL" id="QKXH01000002">
    <property type="protein sequence ID" value="PZX94787.1"/>
    <property type="molecule type" value="Genomic_DNA"/>
</dbReference>
<sequence length="70" mass="8031">MIIVKIQLSKISINKFKNDFYISINSLIINLLRTTHHQINIYAKSCVLVQKQTAIILIPSNTFSPICDKK</sequence>
<name>A0A2W7UHW9_9FLAO</name>
<proteinExistence type="predicted"/>
<reference evidence="1 2" key="1">
    <citation type="submission" date="2018-06" db="EMBL/GenBank/DDBJ databases">
        <title>Flavobacterium sp IMCC34762, genome.</title>
        <authorList>
            <person name="Joung Y."/>
            <person name="Cho J."/>
            <person name="Song J."/>
        </authorList>
    </citation>
    <scope>NUCLEOTIDE SEQUENCE [LARGE SCALE GENOMIC DNA]</scope>
    <source>
        <strain evidence="1 2">IMCC34762</strain>
    </source>
</reference>
<evidence type="ECO:0000313" key="2">
    <source>
        <dbReference type="Proteomes" id="UP000249177"/>
    </source>
</evidence>
<evidence type="ECO:0000313" key="1">
    <source>
        <dbReference type="EMBL" id="PZX94787.1"/>
    </source>
</evidence>
<comment type="caution">
    <text evidence="1">The sequence shown here is derived from an EMBL/GenBank/DDBJ whole genome shotgun (WGS) entry which is preliminary data.</text>
</comment>
<dbReference type="Proteomes" id="UP000249177">
    <property type="component" value="Unassembled WGS sequence"/>
</dbReference>